<keyword evidence="2" id="KW-0479">Metal-binding</keyword>
<dbReference type="GO" id="GO:0008270">
    <property type="term" value="F:zinc ion binding"/>
    <property type="evidence" value="ECO:0007669"/>
    <property type="project" value="UniProtKB-KW"/>
</dbReference>
<keyword evidence="3" id="KW-0862">Zinc</keyword>
<sequence>MLRNRSRVVTKQTTPIMQDHQTSSNTSSISPKTTQSPTRSILQRIISPSSLLDTHKHLTTFGGNPFRFMQNPEKPINSFDQNKQKIKNLDYEGIAIILVQENINSNIFNKPNAKKLRVQIPSDPFDQNGSPRSPGDFGIRTRNFYNTGDLTPAEVRSPGYVTGPLSIKEMELSEEYTRVICHGPNPKTTHIYDNCVVDSCCGIRVGSPPPLALESGLSFCQTCKKKIGDGCDIFMYRGEKAFCSEECRCQEMILDGLMST</sequence>
<dbReference type="InterPro" id="IPR007650">
    <property type="entry name" value="Zf-FLZ_dom"/>
</dbReference>
<evidence type="ECO:0000313" key="8">
    <source>
        <dbReference type="Proteomes" id="UP000245207"/>
    </source>
</evidence>
<feature type="domain" description="FLZ-type" evidence="6">
    <location>
        <begin position="215"/>
        <end position="259"/>
    </location>
</feature>
<evidence type="ECO:0000256" key="3">
    <source>
        <dbReference type="ARBA" id="ARBA00022771"/>
    </source>
</evidence>
<evidence type="ECO:0000256" key="4">
    <source>
        <dbReference type="PROSITE-ProRule" id="PRU01131"/>
    </source>
</evidence>
<evidence type="ECO:0000256" key="2">
    <source>
        <dbReference type="ARBA" id="ARBA00022723"/>
    </source>
</evidence>
<accession>A0A2U1N7M1</accession>
<protein>
    <recommendedName>
        <fullName evidence="6">FLZ-type domain-containing protein</fullName>
    </recommendedName>
</protein>
<reference evidence="7 8" key="1">
    <citation type="journal article" date="2018" name="Mol. Plant">
        <title>The genome of Artemisia annua provides insight into the evolution of Asteraceae family and artemisinin biosynthesis.</title>
        <authorList>
            <person name="Shen Q."/>
            <person name="Zhang L."/>
            <person name="Liao Z."/>
            <person name="Wang S."/>
            <person name="Yan T."/>
            <person name="Shi P."/>
            <person name="Liu M."/>
            <person name="Fu X."/>
            <person name="Pan Q."/>
            <person name="Wang Y."/>
            <person name="Lv Z."/>
            <person name="Lu X."/>
            <person name="Zhang F."/>
            <person name="Jiang W."/>
            <person name="Ma Y."/>
            <person name="Chen M."/>
            <person name="Hao X."/>
            <person name="Li L."/>
            <person name="Tang Y."/>
            <person name="Lv G."/>
            <person name="Zhou Y."/>
            <person name="Sun X."/>
            <person name="Brodelius P.E."/>
            <person name="Rose J.K.C."/>
            <person name="Tang K."/>
        </authorList>
    </citation>
    <scope>NUCLEOTIDE SEQUENCE [LARGE SCALE GENOMIC DNA]</scope>
    <source>
        <strain evidence="8">cv. Huhao1</strain>
        <tissue evidence="7">Leaf</tissue>
    </source>
</reference>
<dbReference type="STRING" id="35608.A0A2U1N7M1"/>
<dbReference type="Proteomes" id="UP000245207">
    <property type="component" value="Unassembled WGS sequence"/>
</dbReference>
<dbReference type="InterPro" id="IPR044593">
    <property type="entry name" value="FLZ8/MARD1"/>
</dbReference>
<feature type="zinc finger region" description="FLZ-type" evidence="4">
    <location>
        <begin position="215"/>
        <end position="259"/>
    </location>
</feature>
<dbReference type="OrthoDB" id="1902692at2759"/>
<comment type="similarity">
    <text evidence="1">Belongs to the FLZ family.</text>
</comment>
<evidence type="ECO:0000256" key="5">
    <source>
        <dbReference type="SAM" id="MobiDB-lite"/>
    </source>
</evidence>
<comment type="caution">
    <text evidence="7">The sequence shown here is derived from an EMBL/GenBank/DDBJ whole genome shotgun (WGS) entry which is preliminary data.</text>
</comment>
<name>A0A2U1N7M1_ARTAN</name>
<organism evidence="7 8">
    <name type="scientific">Artemisia annua</name>
    <name type="common">Sweet wormwood</name>
    <dbReference type="NCBI Taxonomy" id="35608"/>
    <lineage>
        <taxon>Eukaryota</taxon>
        <taxon>Viridiplantae</taxon>
        <taxon>Streptophyta</taxon>
        <taxon>Embryophyta</taxon>
        <taxon>Tracheophyta</taxon>
        <taxon>Spermatophyta</taxon>
        <taxon>Magnoliopsida</taxon>
        <taxon>eudicotyledons</taxon>
        <taxon>Gunneridae</taxon>
        <taxon>Pentapetalae</taxon>
        <taxon>asterids</taxon>
        <taxon>campanulids</taxon>
        <taxon>Asterales</taxon>
        <taxon>Asteraceae</taxon>
        <taxon>Asteroideae</taxon>
        <taxon>Anthemideae</taxon>
        <taxon>Artemisiinae</taxon>
        <taxon>Artemisia</taxon>
    </lineage>
</organism>
<dbReference type="PANTHER" id="PTHR46443:SF8">
    <property type="entry name" value="ZF-FLZ DOMAIN-CONTAINING PROTEIN-RELATED"/>
    <property type="match status" value="1"/>
</dbReference>
<keyword evidence="8" id="KW-1185">Reference proteome</keyword>
<gene>
    <name evidence="7" type="ORF">CTI12_AA298200</name>
</gene>
<feature type="region of interest" description="Disordered" evidence="5">
    <location>
        <begin position="1"/>
        <end position="39"/>
    </location>
</feature>
<evidence type="ECO:0000313" key="7">
    <source>
        <dbReference type="EMBL" id="PWA69484.1"/>
    </source>
</evidence>
<feature type="compositionally biased region" description="Polar residues" evidence="5">
    <location>
        <begin position="9"/>
        <end position="39"/>
    </location>
</feature>
<dbReference type="PROSITE" id="PS51795">
    <property type="entry name" value="ZF_FLZ"/>
    <property type="match status" value="1"/>
</dbReference>
<dbReference type="PANTHER" id="PTHR46443">
    <property type="entry name" value="FCS-LIKE ZINC FINGER 8"/>
    <property type="match status" value="1"/>
</dbReference>
<proteinExistence type="inferred from homology"/>
<dbReference type="AlphaFoldDB" id="A0A2U1N7M1"/>
<evidence type="ECO:0000256" key="1">
    <source>
        <dbReference type="ARBA" id="ARBA00009374"/>
    </source>
</evidence>
<dbReference type="EMBL" id="PKPP01003430">
    <property type="protein sequence ID" value="PWA69484.1"/>
    <property type="molecule type" value="Genomic_DNA"/>
</dbReference>
<dbReference type="Pfam" id="PF04570">
    <property type="entry name" value="zf-FLZ"/>
    <property type="match status" value="1"/>
</dbReference>
<keyword evidence="3" id="KW-0863">Zinc-finger</keyword>
<evidence type="ECO:0000259" key="6">
    <source>
        <dbReference type="PROSITE" id="PS51795"/>
    </source>
</evidence>